<dbReference type="InterPro" id="IPR000246">
    <property type="entry name" value="Peptidase_T2"/>
</dbReference>
<evidence type="ECO:0000313" key="5">
    <source>
        <dbReference type="Proteomes" id="UP000830671"/>
    </source>
</evidence>
<evidence type="ECO:0000256" key="2">
    <source>
        <dbReference type="PIRSR" id="PIRSR600246-3"/>
    </source>
</evidence>
<dbReference type="GO" id="GO:0004298">
    <property type="term" value="F:threonine-type endopeptidase activity"/>
    <property type="evidence" value="ECO:0007669"/>
    <property type="project" value="InterPro"/>
</dbReference>
<dbReference type="KEGG" id="clup:CLUP02_01105"/>
<dbReference type="GO" id="GO:0051604">
    <property type="term" value="P:protein maturation"/>
    <property type="evidence" value="ECO:0007669"/>
    <property type="project" value="TreeGrafter"/>
</dbReference>
<reference evidence="4" key="1">
    <citation type="journal article" date="2021" name="Mol. Plant Microbe Interact.">
        <title>Complete Genome Sequence of the Plant-Pathogenic Fungus Colletotrichum lupini.</title>
        <authorList>
            <person name="Baroncelli R."/>
            <person name="Pensec F."/>
            <person name="Da Lio D."/>
            <person name="Boufleur T."/>
            <person name="Vicente I."/>
            <person name="Sarrocco S."/>
            <person name="Picot A."/>
            <person name="Baraldi E."/>
            <person name="Sukno S."/>
            <person name="Thon M."/>
            <person name="Le Floch G."/>
        </authorList>
    </citation>
    <scope>NUCLEOTIDE SEQUENCE</scope>
    <source>
        <strain evidence="4">IMI 504893</strain>
    </source>
</reference>
<dbReference type="PANTHER" id="PTHR10188">
    <property type="entry name" value="L-ASPARAGINASE"/>
    <property type="match status" value="1"/>
</dbReference>
<gene>
    <name evidence="4" type="ORF">CLUP02_01105</name>
</gene>
<feature type="region of interest" description="Disordered" evidence="3">
    <location>
        <begin position="324"/>
        <end position="408"/>
    </location>
</feature>
<dbReference type="Proteomes" id="UP000830671">
    <property type="component" value="Chromosome 1"/>
</dbReference>
<dbReference type="FunFam" id="3.60.20.30:FF:000007">
    <property type="entry name" value="Similar to threonine aspartase"/>
    <property type="match status" value="1"/>
</dbReference>
<name>A0A9Q8W8V2_9PEZI</name>
<evidence type="ECO:0000256" key="1">
    <source>
        <dbReference type="PIRSR" id="PIRSR600246-1"/>
    </source>
</evidence>
<dbReference type="CDD" id="cd04514">
    <property type="entry name" value="Taspase1_like"/>
    <property type="match status" value="1"/>
</dbReference>
<evidence type="ECO:0000256" key="3">
    <source>
        <dbReference type="SAM" id="MobiDB-lite"/>
    </source>
</evidence>
<feature type="region of interest" description="Disordered" evidence="3">
    <location>
        <begin position="64"/>
        <end position="97"/>
    </location>
</feature>
<dbReference type="GeneID" id="73335157"/>
<proteinExistence type="predicted"/>
<protein>
    <submittedName>
        <fullName evidence="4">Threonine aspartase</fullName>
    </submittedName>
</protein>
<dbReference type="AlphaFoldDB" id="A0A9Q8W8V2"/>
<dbReference type="PANTHER" id="PTHR10188:SF8">
    <property type="entry name" value="THREONINE ASPARTASE 1"/>
    <property type="match status" value="1"/>
</dbReference>
<feature type="site" description="Cleavage; by autolysis" evidence="2">
    <location>
        <begin position="446"/>
        <end position="447"/>
    </location>
</feature>
<organism evidence="4 5">
    <name type="scientific">Colletotrichum lupini</name>
    <dbReference type="NCBI Taxonomy" id="145971"/>
    <lineage>
        <taxon>Eukaryota</taxon>
        <taxon>Fungi</taxon>
        <taxon>Dikarya</taxon>
        <taxon>Ascomycota</taxon>
        <taxon>Pezizomycotina</taxon>
        <taxon>Sordariomycetes</taxon>
        <taxon>Hypocreomycetidae</taxon>
        <taxon>Glomerellales</taxon>
        <taxon>Glomerellaceae</taxon>
        <taxon>Colletotrichum</taxon>
        <taxon>Colletotrichum acutatum species complex</taxon>
    </lineage>
</organism>
<sequence length="747" mass="80318">MVVELPRGQAFNDRCPATPSILPTDTTVKCFLHQRPKGDSQGSEAKLGRADSGMERLAPEIKHTPATTAAGGEITPSENTKVQGPRTNRPKKVGGADGTVDRVFKRKHKGKFTGAIFIHAGAGFHSHQNERVHLEACSDAASMGMKFLKSGATATEAVEAALRVLEDKEITNAGYGSNLSMDGTVECDATIVDHLGRSGACGAVPNIRNPICLAKLILDKSNQPLSLRRVPPNILVGEGAKNFSVENGMQIVPNDYLISKNARDRFLRWQEDLKRAEDKVKQAGTRKTLEEPAENCQQYDNMPTTVPSRIYQSQQRDHANAILNGTWNEGQPDSPHRGSPVPEQMQGYPRITPPRATIERSPLSHVGASTPSVNRSRPHLLQERDPLTSSPSHLAEEGNRDGTMSSQWTDGARHASTIAQLQGCSPRGLKRPFSATELDHEDVITDTVGAIAIDERGNIAAGSSSGGIGMKHRGRIGPAALVGIGTAVVPCDPEDPDKVSVAAVTSGTGEHMATTMASQRCAERIYGSTRRGPNGRDIEEWDEDAIMESFITNDFMGHPGVKNCNSVGAIGVMTVKKTRTGYYLYFAHNTDSFALASMGGSDKEPVCVMSRLGESAQPGVERAQPKMMSLDGTLSWSNGAELNINTARPERARSDCSYSYLVVIPLLSAACIPPRASSSGGNEVYPCSPAPWSAMEFATRYDQIRVTGCHSRYGAALRLRAMGNRLAASCRAGCLFTLIALLAVLLI</sequence>
<dbReference type="InterPro" id="IPR037464">
    <property type="entry name" value="Taspase1"/>
</dbReference>
<dbReference type="InterPro" id="IPR029055">
    <property type="entry name" value="Ntn_hydrolases_N"/>
</dbReference>
<dbReference type="Pfam" id="PF01112">
    <property type="entry name" value="Asparaginase_2"/>
    <property type="match status" value="2"/>
</dbReference>
<dbReference type="GO" id="GO:0005737">
    <property type="term" value="C:cytoplasm"/>
    <property type="evidence" value="ECO:0007669"/>
    <property type="project" value="TreeGrafter"/>
</dbReference>
<keyword evidence="5" id="KW-1185">Reference proteome</keyword>
<dbReference type="EMBL" id="CP019471">
    <property type="protein sequence ID" value="UQC74454.1"/>
    <property type="molecule type" value="Genomic_DNA"/>
</dbReference>
<dbReference type="RefSeq" id="XP_049136104.1">
    <property type="nucleotide sequence ID" value="XM_049280147.1"/>
</dbReference>
<dbReference type="Gene3D" id="3.60.20.30">
    <property type="entry name" value="(Glycosyl)asparaginase"/>
    <property type="match status" value="1"/>
</dbReference>
<accession>A0A9Q8W8V2</accession>
<feature type="compositionally biased region" description="Polar residues" evidence="3">
    <location>
        <begin position="76"/>
        <end position="86"/>
    </location>
</feature>
<evidence type="ECO:0000313" key="4">
    <source>
        <dbReference type="EMBL" id="UQC74454.1"/>
    </source>
</evidence>
<feature type="active site" description="Nucleophile" evidence="1">
    <location>
        <position position="447"/>
    </location>
</feature>
<dbReference type="SUPFAM" id="SSF56235">
    <property type="entry name" value="N-terminal nucleophile aminohydrolases (Ntn hydrolases)"/>
    <property type="match status" value="1"/>
</dbReference>